<feature type="compositionally biased region" description="Polar residues" evidence="1">
    <location>
        <begin position="38"/>
        <end position="49"/>
    </location>
</feature>
<feature type="compositionally biased region" description="Polar residues" evidence="1">
    <location>
        <begin position="20"/>
        <end position="29"/>
    </location>
</feature>
<comment type="caution">
    <text evidence="2">The sequence shown here is derived from an EMBL/GenBank/DDBJ whole genome shotgun (WGS) entry which is preliminary data.</text>
</comment>
<name>A0AAD9KQL3_RIDPI</name>
<feature type="region of interest" description="Disordered" evidence="1">
    <location>
        <begin position="155"/>
        <end position="180"/>
    </location>
</feature>
<keyword evidence="3" id="KW-1185">Reference proteome</keyword>
<evidence type="ECO:0000256" key="1">
    <source>
        <dbReference type="SAM" id="MobiDB-lite"/>
    </source>
</evidence>
<gene>
    <name evidence="2" type="ORF">NP493_726g01070</name>
</gene>
<organism evidence="2 3">
    <name type="scientific">Ridgeia piscesae</name>
    <name type="common">Tubeworm</name>
    <dbReference type="NCBI Taxonomy" id="27915"/>
    <lineage>
        <taxon>Eukaryota</taxon>
        <taxon>Metazoa</taxon>
        <taxon>Spiralia</taxon>
        <taxon>Lophotrochozoa</taxon>
        <taxon>Annelida</taxon>
        <taxon>Polychaeta</taxon>
        <taxon>Sedentaria</taxon>
        <taxon>Canalipalpata</taxon>
        <taxon>Sabellida</taxon>
        <taxon>Siboglinidae</taxon>
        <taxon>Ridgeia</taxon>
    </lineage>
</organism>
<evidence type="ECO:0000313" key="2">
    <source>
        <dbReference type="EMBL" id="KAK2175565.1"/>
    </source>
</evidence>
<feature type="region of interest" description="Disordered" evidence="1">
    <location>
        <begin position="250"/>
        <end position="276"/>
    </location>
</feature>
<proteinExistence type="predicted"/>
<dbReference type="AlphaFoldDB" id="A0AAD9KQL3"/>
<dbReference type="Proteomes" id="UP001209878">
    <property type="component" value="Unassembled WGS sequence"/>
</dbReference>
<dbReference type="EMBL" id="JAODUO010000723">
    <property type="protein sequence ID" value="KAK2175565.1"/>
    <property type="molecule type" value="Genomic_DNA"/>
</dbReference>
<sequence length="330" mass="36746">MRTPATKFAVPFKSPCVTNCSQTSSSSQPLPARAQCCGESTNHVPPSSDQQRKQKRRCKDILSGLSQDSSISTQTFTTPIAYSPLATQSTTKHSALLSRTHKTCKLSRKDVLLTNAPLLNNVKIVAKQIGKHRRDKSTTSTNVNCTDVIQTGKKEVEAKRKTKHPKDAPIPPGTTQNGKIDRAACPTRTAKPTADTVQRGPDVYEFFMSPTSQRKQRQKIRRLQARERMKRKLLELIAKMHSEMQELRERNSARRNAKHKGTDKQGKALHNTAHNRRKSPTYAVVQASTACTTISINKEYVVKPSGSVQEELVGFTDRGRGCKRLTSVEQ</sequence>
<reference evidence="2" key="1">
    <citation type="journal article" date="2023" name="Mol. Biol. Evol.">
        <title>Third-Generation Sequencing Reveals the Adaptive Role of the Epigenome in Three Deep-Sea Polychaetes.</title>
        <authorList>
            <person name="Perez M."/>
            <person name="Aroh O."/>
            <person name="Sun Y."/>
            <person name="Lan Y."/>
            <person name="Juniper S.K."/>
            <person name="Young C.R."/>
            <person name="Angers B."/>
            <person name="Qian P.Y."/>
        </authorList>
    </citation>
    <scope>NUCLEOTIDE SEQUENCE</scope>
    <source>
        <strain evidence="2">R07B-5</strain>
    </source>
</reference>
<evidence type="ECO:0000313" key="3">
    <source>
        <dbReference type="Proteomes" id="UP001209878"/>
    </source>
</evidence>
<accession>A0AAD9KQL3</accession>
<protein>
    <submittedName>
        <fullName evidence="2">Uncharacterized protein</fullName>
    </submittedName>
</protein>
<feature type="region of interest" description="Disordered" evidence="1">
    <location>
        <begin position="20"/>
        <end position="55"/>
    </location>
</feature>